<dbReference type="EMBL" id="CP074694">
    <property type="protein sequence ID" value="QVL30241.1"/>
    <property type="molecule type" value="Genomic_DNA"/>
</dbReference>
<dbReference type="Gene3D" id="3.40.50.150">
    <property type="entry name" value="Vaccinia Virus protein VP39"/>
    <property type="match status" value="1"/>
</dbReference>
<keyword evidence="3" id="KW-1185">Reference proteome</keyword>
<evidence type="ECO:0000313" key="2">
    <source>
        <dbReference type="EMBL" id="QVL30241.1"/>
    </source>
</evidence>
<dbReference type="AlphaFoldDB" id="A0A8E6B226"/>
<evidence type="ECO:0000313" key="3">
    <source>
        <dbReference type="Proteomes" id="UP000676194"/>
    </source>
</evidence>
<dbReference type="Gene3D" id="3.40.50.300">
    <property type="entry name" value="P-loop containing nucleotide triphosphate hydrolases"/>
    <property type="match status" value="1"/>
</dbReference>
<dbReference type="Proteomes" id="UP000676194">
    <property type="component" value="Chromosome"/>
</dbReference>
<dbReference type="Pfam" id="PF09037">
    <property type="entry name" value="Sulphotransf"/>
    <property type="match status" value="1"/>
</dbReference>
<dbReference type="KEGG" id="tsph:KIH39_15415"/>
<dbReference type="Pfam" id="PF13578">
    <property type="entry name" value="Methyltransf_24"/>
    <property type="match status" value="1"/>
</dbReference>
<sequence>MPASSFWIIGINREFAPVGSVLPWDTFAQLGYRVRVAEACDAPANWNRILTEALDEKIEAVFWMDARLRFEPPALERLFNTGHDFISGVYPNEESSGFNCEIPLSAYPLQLGQGGGVIEARFAELGFTLMRRALLESLRDRQRLPRCSDLRGRAIIPFFAPLAIMENGIHRYLDEQRAFCERARLCGFPLRVDTSLRIWRMGFSSLSWEDVQSSRPRQSSAQFHLRPGTTSAKFHTVSSLADSKNSVTANSFDYEKVNESELDDPRFDQPALVEGKRRRKYFICSTPCSGSSILTRQLFNAGIGIPHLYFNPTHLNKLSEHWGLGKDDPARFIQDLLDRRTTSNGAWGARLYWAQVEIFREELETLFRDSLFLYFYREDINAQSLSYHLSRSSGIWSLDGSRTTRPDSEDRLADLQAVREAETLIRSENRCWEQFFRDLKIEPLKIRYEHYTTNQHTPVIKIAEKLGLTRNEFRIPPAEPFVAHLSSEMSEAKAQLREALKMPPEPVRRISPIPASRKFPRNSMRTVATKLAESFPRIKAYALTYPANIESLNLTLDDFRKSDWGEEPEVFVQPSDWPKGKDSASNNYKRALLKALEDDCDFALILEDDIRVTQALRHNLITNPLIHRDQCDYFSLFMPDLINSPWERSENHLGYRLAKPLYAGPNRMWEKHRIWGSQAYLLSRRFLKAAVDLWDQLTEGQDARVITVCSRFQLPLWYPSPCLIEHVPLTTAFGTPSAYAPDFDRDHRLEILSGFQPPEEVPGWLTYPEAKLLWELAAGKNVLELGTAGGKSTVCLGQQAKRVLTVDIEDQLEATEWVRRYGLTEKVEFRQGDAGKVCRELEEKFDLVFIDTEHDAASVSRDIESSLPLLKSNGIIAFHDYPDPGWPEVRKTVDHYARKNNWRRFAQAEYLGAFRLS</sequence>
<protein>
    <submittedName>
        <fullName evidence="2">Class I SAM-dependent methyltransferase</fullName>
        <ecNumber evidence="2">2.1.1.-</ecNumber>
    </submittedName>
</protein>
<accession>A0A8E6B226</accession>
<keyword evidence="2" id="KW-0489">Methyltransferase</keyword>
<dbReference type="InterPro" id="IPR024628">
    <property type="entry name" value="Sulfotransferase_Stf0_dom"/>
</dbReference>
<dbReference type="SUPFAM" id="SSF53335">
    <property type="entry name" value="S-adenosyl-L-methionine-dependent methyltransferases"/>
    <property type="match status" value="1"/>
</dbReference>
<gene>
    <name evidence="2" type="ORF">KIH39_15415</name>
</gene>
<dbReference type="RefSeq" id="WP_213494118.1">
    <property type="nucleotide sequence ID" value="NZ_CP074694.1"/>
</dbReference>
<reference evidence="2" key="1">
    <citation type="submission" date="2021-05" db="EMBL/GenBank/DDBJ databases">
        <title>Complete genome sequence of the cellulolytic planctomycete Telmatocola sphagniphila SP2T and characterization of the first cellulase from planctomycetes.</title>
        <authorList>
            <person name="Rakitin A.L."/>
            <person name="Beletsky A.V."/>
            <person name="Naumoff D.G."/>
            <person name="Kulichevskaya I.S."/>
            <person name="Mardanov A.V."/>
            <person name="Ravin N.V."/>
            <person name="Dedysh S.N."/>
        </authorList>
    </citation>
    <scope>NUCLEOTIDE SEQUENCE</scope>
    <source>
        <strain evidence="2">SP2T</strain>
    </source>
</reference>
<proteinExistence type="predicted"/>
<dbReference type="InterPro" id="IPR027417">
    <property type="entry name" value="P-loop_NTPase"/>
</dbReference>
<dbReference type="GO" id="GO:0032259">
    <property type="term" value="P:methylation"/>
    <property type="evidence" value="ECO:0007669"/>
    <property type="project" value="UniProtKB-KW"/>
</dbReference>
<name>A0A8E6B226_9BACT</name>
<dbReference type="SUPFAM" id="SSF52540">
    <property type="entry name" value="P-loop containing nucleoside triphosphate hydrolases"/>
    <property type="match status" value="1"/>
</dbReference>
<organism evidence="2 3">
    <name type="scientific">Telmatocola sphagniphila</name>
    <dbReference type="NCBI Taxonomy" id="1123043"/>
    <lineage>
        <taxon>Bacteria</taxon>
        <taxon>Pseudomonadati</taxon>
        <taxon>Planctomycetota</taxon>
        <taxon>Planctomycetia</taxon>
        <taxon>Gemmatales</taxon>
        <taxon>Gemmataceae</taxon>
    </lineage>
</organism>
<dbReference type="EC" id="2.1.1.-" evidence="2"/>
<feature type="domain" description="Sulphotransferase Stf0" evidence="1">
    <location>
        <begin position="281"/>
        <end position="491"/>
    </location>
</feature>
<keyword evidence="2" id="KW-0808">Transferase</keyword>
<dbReference type="GO" id="GO:0008168">
    <property type="term" value="F:methyltransferase activity"/>
    <property type="evidence" value="ECO:0007669"/>
    <property type="project" value="UniProtKB-KW"/>
</dbReference>
<dbReference type="CDD" id="cd02440">
    <property type="entry name" value="AdoMet_MTases"/>
    <property type="match status" value="1"/>
</dbReference>
<dbReference type="InterPro" id="IPR029063">
    <property type="entry name" value="SAM-dependent_MTases_sf"/>
</dbReference>
<evidence type="ECO:0000259" key="1">
    <source>
        <dbReference type="Pfam" id="PF09037"/>
    </source>
</evidence>